<feature type="transmembrane region" description="Helical" evidence="1">
    <location>
        <begin position="236"/>
        <end position="259"/>
    </location>
</feature>
<dbReference type="Proteomes" id="UP000016638">
    <property type="component" value="Unassembled WGS sequence"/>
</dbReference>
<feature type="transmembrane region" description="Helical" evidence="1">
    <location>
        <begin position="162"/>
        <end position="182"/>
    </location>
</feature>
<gene>
    <name evidence="2" type="ORF">HMPREF1316_0417</name>
</gene>
<dbReference type="eggNOG" id="COG1277">
    <property type="taxonomic scope" value="Bacteria"/>
</dbReference>
<feature type="transmembrane region" description="Helical" evidence="1">
    <location>
        <begin position="187"/>
        <end position="205"/>
    </location>
</feature>
<dbReference type="STRING" id="1125712.HMPREF1316_0417"/>
<dbReference type="OrthoDB" id="66636at2"/>
<keyword evidence="1" id="KW-1133">Transmembrane helix</keyword>
<organism evidence="2 3">
    <name type="scientific">Olsenella profusa F0195</name>
    <dbReference type="NCBI Taxonomy" id="1125712"/>
    <lineage>
        <taxon>Bacteria</taxon>
        <taxon>Bacillati</taxon>
        <taxon>Actinomycetota</taxon>
        <taxon>Coriobacteriia</taxon>
        <taxon>Coriobacteriales</taxon>
        <taxon>Atopobiaceae</taxon>
        <taxon>Olsenella</taxon>
    </lineage>
</organism>
<keyword evidence="1" id="KW-0472">Membrane</keyword>
<keyword evidence="1" id="KW-0812">Transmembrane</keyword>
<dbReference type="AlphaFoldDB" id="U2TQX7"/>
<comment type="caution">
    <text evidence="2">The sequence shown here is derived from an EMBL/GenBank/DDBJ whole genome shotgun (WGS) entry which is preliminary data.</text>
</comment>
<name>U2TQX7_9ACTN</name>
<feature type="transmembrane region" description="Helical" evidence="1">
    <location>
        <begin position="117"/>
        <end position="142"/>
    </location>
</feature>
<dbReference type="RefSeq" id="WP_021725940.1">
    <property type="nucleotide sequence ID" value="NZ_AWEZ01000043.1"/>
</dbReference>
<dbReference type="PATRIC" id="fig|1125712.3.peg.1043"/>
<proteinExistence type="predicted"/>
<accession>U2TQX7</accession>
<evidence type="ECO:0000256" key="1">
    <source>
        <dbReference type="SAM" id="Phobius"/>
    </source>
</evidence>
<dbReference type="EMBL" id="AWEZ01000043">
    <property type="protein sequence ID" value="ERL08800.1"/>
    <property type="molecule type" value="Genomic_DNA"/>
</dbReference>
<evidence type="ECO:0000313" key="2">
    <source>
        <dbReference type="EMBL" id="ERL08800.1"/>
    </source>
</evidence>
<feature type="transmembrane region" description="Helical" evidence="1">
    <location>
        <begin position="12"/>
        <end position="35"/>
    </location>
</feature>
<protein>
    <submittedName>
        <fullName evidence="2">ABC-2 family transporter protein</fullName>
    </submittedName>
</protein>
<reference evidence="2 3" key="1">
    <citation type="submission" date="2013-08" db="EMBL/GenBank/DDBJ databases">
        <authorList>
            <person name="Durkin A.S."/>
            <person name="Haft D.R."/>
            <person name="McCorrison J."/>
            <person name="Torralba M."/>
            <person name="Gillis M."/>
            <person name="Haft D.H."/>
            <person name="Methe B."/>
            <person name="Sutton G."/>
            <person name="Nelson K.E."/>
        </authorList>
    </citation>
    <scope>NUCLEOTIDE SEQUENCE [LARGE SCALE GENOMIC DNA]</scope>
    <source>
        <strain evidence="2 3">F0195</strain>
    </source>
</reference>
<feature type="transmembrane region" description="Helical" evidence="1">
    <location>
        <begin position="73"/>
        <end position="96"/>
    </location>
</feature>
<evidence type="ECO:0000313" key="3">
    <source>
        <dbReference type="Proteomes" id="UP000016638"/>
    </source>
</evidence>
<keyword evidence="3" id="KW-1185">Reference proteome</keyword>
<sequence length="265" mass="28454">MSIALYLRELRRGAFPTFVIGAILALYIVSVVHMYDPAIARNLGTIVDTMPDVFAAFGMSNAATTMTVFLVNYLYGFLLTWVPLLLVMMTVNRMVVRPVEDGSLSYLLSTPTSRLRIAATFVAILLTVLAMTMALIVVVQVVCSESQFPGELDRAGLLRASVGLLCLWVFMAGLCFASACCFRDARVALWAGGGAFLLMLLAKMVSQVGKGLELLQDANPIGLFDPYELVAASGDAAWHAAVLAVAGVALLAVGVAVFCRRDFDV</sequence>